<sequence length="169" mass="17792">MRALVLPLLLLAAPAVAANPFEDLDRLERRLVAALDADIGQPGGPAAPIDRRMKLAACPKPAEIDPPAMGAVAIRCVATGWRIRVPIQRLAGSVQTASYQPQQQAMPVIRRGDPVELQAALPGMTVSSGAIAQEDGGIGARIRVKTDPKNPPIFAEIVDAGIVRVPGFK</sequence>
<keyword evidence="4" id="KW-1185">Reference proteome</keyword>
<feature type="domain" description="Flagella basal body P-ring formation protein FlgA SAF" evidence="2">
    <location>
        <begin position="103"/>
        <end position="165"/>
    </location>
</feature>
<keyword evidence="3" id="KW-0282">Flagellum</keyword>
<evidence type="ECO:0000313" key="3">
    <source>
        <dbReference type="EMBL" id="WCT73636.1"/>
    </source>
</evidence>
<dbReference type="Pfam" id="PF13144">
    <property type="entry name" value="ChapFlgA"/>
    <property type="match status" value="1"/>
</dbReference>
<reference evidence="3 4" key="1">
    <citation type="submission" date="2023-02" db="EMBL/GenBank/DDBJ databases">
        <title>Genome sequence of Sphingomonas naphthae.</title>
        <authorList>
            <person name="Kim S."/>
            <person name="Heo J."/>
            <person name="Kwon S.-W."/>
        </authorList>
    </citation>
    <scope>NUCLEOTIDE SEQUENCE [LARGE SCALE GENOMIC DNA]</scope>
    <source>
        <strain evidence="3 4">KACC 18716</strain>
    </source>
</reference>
<name>A0ABY7TK81_9SPHN</name>
<dbReference type="EMBL" id="CP117411">
    <property type="protein sequence ID" value="WCT73636.1"/>
    <property type="molecule type" value="Genomic_DNA"/>
</dbReference>
<proteinExistence type="predicted"/>
<organism evidence="3 4">
    <name type="scientific">Sphingomonas naphthae</name>
    <dbReference type="NCBI Taxonomy" id="1813468"/>
    <lineage>
        <taxon>Bacteria</taxon>
        <taxon>Pseudomonadati</taxon>
        <taxon>Pseudomonadota</taxon>
        <taxon>Alphaproteobacteria</taxon>
        <taxon>Sphingomonadales</taxon>
        <taxon>Sphingomonadaceae</taxon>
        <taxon>Sphingomonas</taxon>
    </lineage>
</organism>
<keyword evidence="3" id="KW-0966">Cell projection</keyword>
<evidence type="ECO:0000259" key="2">
    <source>
        <dbReference type="Pfam" id="PF13144"/>
    </source>
</evidence>
<dbReference type="Proteomes" id="UP001220395">
    <property type="component" value="Chromosome"/>
</dbReference>
<gene>
    <name evidence="3" type="ORF">PQ455_18830</name>
</gene>
<dbReference type="RefSeq" id="WP_273688032.1">
    <property type="nucleotide sequence ID" value="NZ_CP117411.1"/>
</dbReference>
<feature type="signal peptide" evidence="1">
    <location>
        <begin position="1"/>
        <end position="17"/>
    </location>
</feature>
<dbReference type="InterPro" id="IPR017585">
    <property type="entry name" value="SAF_FlgA"/>
</dbReference>
<evidence type="ECO:0000256" key="1">
    <source>
        <dbReference type="SAM" id="SignalP"/>
    </source>
</evidence>
<protein>
    <submittedName>
        <fullName evidence="3">Flagella basal body P-ring formation protein FlgA</fullName>
    </submittedName>
</protein>
<accession>A0ABY7TK81</accession>
<dbReference type="Gene3D" id="2.30.30.760">
    <property type="match status" value="1"/>
</dbReference>
<evidence type="ECO:0000313" key="4">
    <source>
        <dbReference type="Proteomes" id="UP001220395"/>
    </source>
</evidence>
<keyword evidence="1" id="KW-0732">Signal</keyword>
<keyword evidence="3" id="KW-0969">Cilium</keyword>
<feature type="chain" id="PRO_5046919811" evidence="1">
    <location>
        <begin position="18"/>
        <end position="169"/>
    </location>
</feature>